<evidence type="ECO:0000313" key="10">
    <source>
        <dbReference type="Proteomes" id="UP000620124"/>
    </source>
</evidence>
<accession>A0A8H6YN36</accession>
<evidence type="ECO:0000256" key="6">
    <source>
        <dbReference type="PROSITE-ProRule" id="PRU00094"/>
    </source>
</evidence>
<dbReference type="GO" id="GO:0000978">
    <property type="term" value="F:RNA polymerase II cis-regulatory region sequence-specific DNA binding"/>
    <property type="evidence" value="ECO:0007669"/>
    <property type="project" value="TreeGrafter"/>
</dbReference>
<keyword evidence="2" id="KW-0479">Metal-binding</keyword>
<dbReference type="GO" id="GO:0008270">
    <property type="term" value="F:zinc ion binding"/>
    <property type="evidence" value="ECO:0007669"/>
    <property type="project" value="UniProtKB-KW"/>
</dbReference>
<evidence type="ECO:0000313" key="9">
    <source>
        <dbReference type="EMBL" id="KAF7363008.1"/>
    </source>
</evidence>
<keyword evidence="10" id="KW-1185">Reference proteome</keyword>
<dbReference type="OrthoDB" id="515401at2759"/>
<evidence type="ECO:0000256" key="1">
    <source>
        <dbReference type="ARBA" id="ARBA00004123"/>
    </source>
</evidence>
<dbReference type="Gene3D" id="3.30.50.10">
    <property type="entry name" value="Erythroid Transcription Factor GATA-1, subunit A"/>
    <property type="match status" value="2"/>
</dbReference>
<dbReference type="GO" id="GO:0000122">
    <property type="term" value="P:negative regulation of transcription by RNA polymerase II"/>
    <property type="evidence" value="ECO:0007669"/>
    <property type="project" value="TreeGrafter"/>
</dbReference>
<dbReference type="AlphaFoldDB" id="A0A8H6YN36"/>
<keyword evidence="4" id="KW-0862">Zinc</keyword>
<dbReference type="CDD" id="cd00202">
    <property type="entry name" value="ZnF_GATA"/>
    <property type="match status" value="2"/>
</dbReference>
<evidence type="ECO:0000256" key="3">
    <source>
        <dbReference type="ARBA" id="ARBA00022771"/>
    </source>
</evidence>
<comment type="caution">
    <text evidence="9">The sequence shown here is derived from an EMBL/GenBank/DDBJ whole genome shotgun (WGS) entry which is preliminary data.</text>
</comment>
<dbReference type="PROSITE" id="PS50114">
    <property type="entry name" value="GATA_ZN_FINGER_2"/>
    <property type="match status" value="2"/>
</dbReference>
<feature type="region of interest" description="Disordered" evidence="7">
    <location>
        <begin position="1"/>
        <end position="98"/>
    </location>
</feature>
<feature type="domain" description="GATA-type" evidence="8">
    <location>
        <begin position="197"/>
        <end position="250"/>
    </location>
</feature>
<protein>
    <submittedName>
        <fullName evidence="9">GATA zinc finger domain-containing protein</fullName>
    </submittedName>
</protein>
<evidence type="ECO:0000256" key="7">
    <source>
        <dbReference type="SAM" id="MobiDB-lite"/>
    </source>
</evidence>
<evidence type="ECO:0000256" key="2">
    <source>
        <dbReference type="ARBA" id="ARBA00022723"/>
    </source>
</evidence>
<dbReference type="GO" id="GO:0000981">
    <property type="term" value="F:DNA-binding transcription factor activity, RNA polymerase II-specific"/>
    <property type="evidence" value="ECO:0007669"/>
    <property type="project" value="TreeGrafter"/>
</dbReference>
<feature type="compositionally biased region" description="Polar residues" evidence="7">
    <location>
        <begin position="9"/>
        <end position="32"/>
    </location>
</feature>
<dbReference type="PRINTS" id="PR00619">
    <property type="entry name" value="GATAZNFINGER"/>
</dbReference>
<proteinExistence type="predicted"/>
<dbReference type="EMBL" id="JACAZI010000004">
    <property type="protein sequence ID" value="KAF7363008.1"/>
    <property type="molecule type" value="Genomic_DNA"/>
</dbReference>
<dbReference type="InterPro" id="IPR039355">
    <property type="entry name" value="Transcription_factor_GATA"/>
</dbReference>
<organism evidence="9 10">
    <name type="scientific">Mycena venus</name>
    <dbReference type="NCBI Taxonomy" id="2733690"/>
    <lineage>
        <taxon>Eukaryota</taxon>
        <taxon>Fungi</taxon>
        <taxon>Dikarya</taxon>
        <taxon>Basidiomycota</taxon>
        <taxon>Agaricomycotina</taxon>
        <taxon>Agaricomycetes</taxon>
        <taxon>Agaricomycetidae</taxon>
        <taxon>Agaricales</taxon>
        <taxon>Marasmiineae</taxon>
        <taxon>Mycenaceae</taxon>
        <taxon>Mycena</taxon>
    </lineage>
</organism>
<comment type="subcellular location">
    <subcellularLocation>
        <location evidence="1">Nucleus</location>
    </subcellularLocation>
</comment>
<dbReference type="Pfam" id="PF00320">
    <property type="entry name" value="GATA"/>
    <property type="match status" value="2"/>
</dbReference>
<dbReference type="SUPFAM" id="SSF57716">
    <property type="entry name" value="Glucocorticoid receptor-like (DNA-binding domain)"/>
    <property type="match status" value="2"/>
</dbReference>
<evidence type="ECO:0000256" key="4">
    <source>
        <dbReference type="ARBA" id="ARBA00022833"/>
    </source>
</evidence>
<dbReference type="PANTHER" id="PTHR10071">
    <property type="entry name" value="TRANSCRIPTION FACTOR GATA FAMILY MEMBER"/>
    <property type="match status" value="1"/>
</dbReference>
<dbReference type="Proteomes" id="UP000620124">
    <property type="component" value="Unassembled WGS sequence"/>
</dbReference>
<reference evidence="9" key="1">
    <citation type="submission" date="2020-05" db="EMBL/GenBank/DDBJ databases">
        <title>Mycena genomes resolve the evolution of fungal bioluminescence.</title>
        <authorList>
            <person name="Tsai I.J."/>
        </authorList>
    </citation>
    <scope>NUCLEOTIDE SEQUENCE</scope>
    <source>
        <strain evidence="9">CCC161011</strain>
    </source>
</reference>
<dbReference type="PROSITE" id="PS00344">
    <property type="entry name" value="GATA_ZN_FINGER_1"/>
    <property type="match status" value="1"/>
</dbReference>
<dbReference type="GO" id="GO:0005634">
    <property type="term" value="C:nucleus"/>
    <property type="evidence" value="ECO:0007669"/>
    <property type="project" value="UniProtKB-SubCell"/>
</dbReference>
<dbReference type="PANTHER" id="PTHR10071:SF281">
    <property type="entry name" value="BOX A-BINDING FACTOR-RELATED"/>
    <property type="match status" value="1"/>
</dbReference>
<evidence type="ECO:0000259" key="8">
    <source>
        <dbReference type="PROSITE" id="PS50114"/>
    </source>
</evidence>
<feature type="compositionally biased region" description="Polar residues" evidence="7">
    <location>
        <begin position="82"/>
        <end position="98"/>
    </location>
</feature>
<name>A0A8H6YN36_9AGAR</name>
<gene>
    <name evidence="9" type="ORF">MVEN_00652500</name>
</gene>
<dbReference type="InterPro" id="IPR000679">
    <property type="entry name" value="Znf_GATA"/>
</dbReference>
<dbReference type="GO" id="GO:0045944">
    <property type="term" value="P:positive regulation of transcription by RNA polymerase II"/>
    <property type="evidence" value="ECO:0007669"/>
    <property type="project" value="TreeGrafter"/>
</dbReference>
<feature type="compositionally biased region" description="Gly residues" evidence="7">
    <location>
        <begin position="63"/>
        <end position="73"/>
    </location>
</feature>
<feature type="compositionally biased region" description="Polar residues" evidence="7">
    <location>
        <begin position="39"/>
        <end position="61"/>
    </location>
</feature>
<keyword evidence="3 6" id="KW-0863">Zinc-finger</keyword>
<feature type="domain" description="GATA-type" evidence="8">
    <location>
        <begin position="136"/>
        <end position="179"/>
    </location>
</feature>
<evidence type="ECO:0000256" key="5">
    <source>
        <dbReference type="ARBA" id="ARBA00023242"/>
    </source>
</evidence>
<keyword evidence="5" id="KW-0539">Nucleus</keyword>
<sequence length="256" mass="27987">MSDHPSRRYNPSNYSSLSNAVPTNSQPNSSSGYHGGNQMYPQTSINQGPPSSQAYHQNYGTQAYGGGQPGYGYGPAAPQYPSTPYNSGSAPHYPNTTANYPAYQQPSYSSAMSPYSHPGFAAAPSPYAGQYSVDPDTSIKQCYNCGTMNTPLWRRDQATQRTLCNACGLYQAQRGEPRPQALIDADNEEDDEQPVVGGDGPQCSHCGTRKTSVWRRNKDGEQVCNACGVYYRHNGRERPLTMKQSKVKPRAKHTPI</sequence>
<dbReference type="SMART" id="SM00401">
    <property type="entry name" value="ZnF_GATA"/>
    <property type="match status" value="2"/>
</dbReference>
<dbReference type="InterPro" id="IPR013088">
    <property type="entry name" value="Znf_NHR/GATA"/>
</dbReference>